<name>A0AAU6WEP3_9MICC</name>
<protein>
    <submittedName>
        <fullName evidence="2">Uncharacterized protein</fullName>
    </submittedName>
</protein>
<evidence type="ECO:0000256" key="1">
    <source>
        <dbReference type="SAM" id="Phobius"/>
    </source>
</evidence>
<keyword evidence="1" id="KW-0472">Membrane</keyword>
<reference evidence="2 3" key="1">
    <citation type="submission" date="2023-05" db="EMBL/GenBank/DDBJ databases">
        <title>Glutamicibacter sp. B1, complete genome.</title>
        <authorList>
            <person name="Long Y.H."/>
            <person name="Fang T."/>
            <person name="Li X.Y."/>
        </authorList>
    </citation>
    <scope>NUCLEOTIDE SEQUENCE [LARGE SCALE GENOMIC DNA]</scope>
    <source>
        <strain evidence="2 3">B1</strain>
    </source>
</reference>
<evidence type="ECO:0000313" key="2">
    <source>
        <dbReference type="EMBL" id="XAO45721.1"/>
    </source>
</evidence>
<dbReference type="Proteomes" id="UP001486888">
    <property type="component" value="Chromosome"/>
</dbReference>
<dbReference type="EMBL" id="CP125942">
    <property type="protein sequence ID" value="XAO45721.1"/>
    <property type="molecule type" value="Genomic_DNA"/>
</dbReference>
<gene>
    <name evidence="2" type="ORF">QMQ05_15485</name>
</gene>
<keyword evidence="1" id="KW-0812">Transmembrane</keyword>
<proteinExistence type="predicted"/>
<feature type="transmembrane region" description="Helical" evidence="1">
    <location>
        <begin position="43"/>
        <end position="60"/>
    </location>
</feature>
<dbReference type="AlphaFoldDB" id="A0AAU6WEP3"/>
<keyword evidence="3" id="KW-1185">Reference proteome</keyword>
<evidence type="ECO:0000313" key="3">
    <source>
        <dbReference type="Proteomes" id="UP001486888"/>
    </source>
</evidence>
<dbReference type="RefSeq" id="WP_345471470.1">
    <property type="nucleotide sequence ID" value="NZ_CP125942.1"/>
</dbReference>
<keyword evidence="1" id="KW-1133">Transmembrane helix</keyword>
<feature type="transmembrane region" description="Helical" evidence="1">
    <location>
        <begin position="12"/>
        <end position="31"/>
    </location>
</feature>
<dbReference type="KEGG" id="gey:QMQ05_15485"/>
<accession>A0AAU6WEP3</accession>
<organism evidence="2 3">
    <name type="scientific">Glutamicibacter ectropisis</name>
    <dbReference type="NCBI Taxonomy" id="3046593"/>
    <lineage>
        <taxon>Bacteria</taxon>
        <taxon>Bacillati</taxon>
        <taxon>Actinomycetota</taxon>
        <taxon>Actinomycetes</taxon>
        <taxon>Micrococcales</taxon>
        <taxon>Micrococcaceae</taxon>
        <taxon>Glutamicibacter</taxon>
    </lineage>
</organism>
<sequence>MKDTPRNNRLSWLLVVGSGLVVLVLSVLRLADATGSPSTSITGSIVQLVVGAFVTALGLWQLRAPKQERPEADQQ</sequence>